<dbReference type="Pfam" id="PF07654">
    <property type="entry name" value="C1-set"/>
    <property type="match status" value="1"/>
</dbReference>
<dbReference type="InterPro" id="IPR036179">
    <property type="entry name" value="Ig-like_dom_sf"/>
</dbReference>
<dbReference type="FunFam" id="2.60.40.10:FF:000283">
    <property type="entry name" value="Immunoglobulin kappa constant"/>
    <property type="match status" value="1"/>
</dbReference>
<feature type="domain" description="Ig-like" evidence="4">
    <location>
        <begin position="44"/>
        <end position="115"/>
    </location>
</feature>
<organism evidence="5 6">
    <name type="scientific">Marmota monax</name>
    <name type="common">Woodchuck</name>
    <dbReference type="NCBI Taxonomy" id="9995"/>
    <lineage>
        <taxon>Eukaryota</taxon>
        <taxon>Metazoa</taxon>
        <taxon>Chordata</taxon>
        <taxon>Craniata</taxon>
        <taxon>Vertebrata</taxon>
        <taxon>Euteleostomi</taxon>
        <taxon>Mammalia</taxon>
        <taxon>Eutheria</taxon>
        <taxon>Euarchontoglires</taxon>
        <taxon>Glires</taxon>
        <taxon>Rodentia</taxon>
        <taxon>Sciuromorpha</taxon>
        <taxon>Sciuridae</taxon>
        <taxon>Xerinae</taxon>
        <taxon>Marmotini</taxon>
        <taxon>Marmota</taxon>
    </lineage>
</organism>
<keyword evidence="6" id="KW-1185">Reference proteome</keyword>
<name>A0A5E4BQ67_MARMO</name>
<dbReference type="Proteomes" id="UP000335636">
    <property type="component" value="Unassembled WGS sequence"/>
</dbReference>
<dbReference type="Gene3D" id="2.60.40.10">
    <property type="entry name" value="Immunoglobulins"/>
    <property type="match status" value="1"/>
</dbReference>
<dbReference type="SMART" id="SM00407">
    <property type="entry name" value="IGc1"/>
    <property type="match status" value="1"/>
</dbReference>
<dbReference type="InterPro" id="IPR013783">
    <property type="entry name" value="Ig-like_fold"/>
</dbReference>
<keyword evidence="2" id="KW-0393">Immunoglobulin domain</keyword>
<keyword evidence="1" id="KW-1015">Disulfide bond</keyword>
<feature type="region of interest" description="Disordered" evidence="3">
    <location>
        <begin position="1"/>
        <end position="22"/>
    </location>
</feature>
<dbReference type="EMBL" id="CABDUW010000538">
    <property type="protein sequence ID" value="VTJ71039.1"/>
    <property type="molecule type" value="Genomic_DNA"/>
</dbReference>
<sequence length="115" mass="12440">MDPMPQGPLTLRAEKAKGRPLDTGPSCCCWTCRALGASQPKASPLLTVFPPSSEELKTNKATLVCLINDFYLGAVTVAWKADSTTISQGVETTQPSKWTNNKYMASSYLTITPDK</sequence>
<dbReference type="SUPFAM" id="SSF48726">
    <property type="entry name" value="Immunoglobulin"/>
    <property type="match status" value="1"/>
</dbReference>
<dbReference type="AlphaFoldDB" id="A0A5E4BQ67"/>
<dbReference type="InterPro" id="IPR003597">
    <property type="entry name" value="Ig_C1-set"/>
</dbReference>
<evidence type="ECO:0000256" key="2">
    <source>
        <dbReference type="ARBA" id="ARBA00023319"/>
    </source>
</evidence>
<comment type="caution">
    <text evidence="5">The sequence shown here is derived from an EMBL/GenBank/DDBJ whole genome shotgun (WGS) entry which is preliminary data.</text>
</comment>
<reference evidence="5" key="1">
    <citation type="submission" date="2019-04" db="EMBL/GenBank/DDBJ databases">
        <authorList>
            <person name="Alioto T."/>
            <person name="Alioto T."/>
        </authorList>
    </citation>
    <scope>NUCLEOTIDE SEQUENCE [LARGE SCALE GENOMIC DNA]</scope>
</reference>
<dbReference type="InterPro" id="IPR050160">
    <property type="entry name" value="MHC/Immunoglobulin"/>
</dbReference>
<accession>A0A5E4BQ67</accession>
<dbReference type="PANTHER" id="PTHR19944">
    <property type="entry name" value="MHC CLASS II-RELATED"/>
    <property type="match status" value="1"/>
</dbReference>
<evidence type="ECO:0000256" key="1">
    <source>
        <dbReference type="ARBA" id="ARBA00023157"/>
    </source>
</evidence>
<gene>
    <name evidence="5" type="ORF">MONAX_5E015105</name>
</gene>
<evidence type="ECO:0000313" key="5">
    <source>
        <dbReference type="EMBL" id="VTJ71039.1"/>
    </source>
</evidence>
<evidence type="ECO:0000256" key="3">
    <source>
        <dbReference type="SAM" id="MobiDB-lite"/>
    </source>
</evidence>
<evidence type="ECO:0000259" key="4">
    <source>
        <dbReference type="PROSITE" id="PS50835"/>
    </source>
</evidence>
<protein>
    <recommendedName>
        <fullName evidence="4">Ig-like domain-containing protein</fullName>
    </recommendedName>
</protein>
<dbReference type="InterPro" id="IPR007110">
    <property type="entry name" value="Ig-like_dom"/>
</dbReference>
<dbReference type="PROSITE" id="PS50835">
    <property type="entry name" value="IG_LIKE"/>
    <property type="match status" value="1"/>
</dbReference>
<evidence type="ECO:0000313" key="6">
    <source>
        <dbReference type="Proteomes" id="UP000335636"/>
    </source>
</evidence>
<proteinExistence type="predicted"/>
<dbReference type="PANTHER" id="PTHR19944:SF98">
    <property type="entry name" value="IG-LIKE DOMAIN-CONTAINING PROTEIN"/>
    <property type="match status" value="1"/>
</dbReference>